<evidence type="ECO:0000313" key="3">
    <source>
        <dbReference type="Proteomes" id="UP000054477"/>
    </source>
</evidence>
<dbReference type="Proteomes" id="UP000054477">
    <property type="component" value="Unassembled WGS sequence"/>
</dbReference>
<dbReference type="EMBL" id="KN838959">
    <property type="protein sequence ID" value="KIJ91865.1"/>
    <property type="molecule type" value="Genomic_DNA"/>
</dbReference>
<dbReference type="AlphaFoldDB" id="A0A0C9WND5"/>
<protein>
    <submittedName>
        <fullName evidence="2">Uncharacterized protein</fullName>
    </submittedName>
</protein>
<reference evidence="2 3" key="1">
    <citation type="submission" date="2014-04" db="EMBL/GenBank/DDBJ databases">
        <authorList>
            <consortium name="DOE Joint Genome Institute"/>
            <person name="Kuo A."/>
            <person name="Kohler A."/>
            <person name="Nagy L.G."/>
            <person name="Floudas D."/>
            <person name="Copeland A."/>
            <person name="Barry K.W."/>
            <person name="Cichocki N."/>
            <person name="Veneault-Fourrey C."/>
            <person name="LaButti K."/>
            <person name="Lindquist E.A."/>
            <person name="Lipzen A."/>
            <person name="Lundell T."/>
            <person name="Morin E."/>
            <person name="Murat C."/>
            <person name="Sun H."/>
            <person name="Tunlid A."/>
            <person name="Henrissat B."/>
            <person name="Grigoriev I.V."/>
            <person name="Hibbett D.S."/>
            <person name="Martin F."/>
            <person name="Nordberg H.P."/>
            <person name="Cantor M.N."/>
            <person name="Hua S.X."/>
        </authorList>
    </citation>
    <scope>NUCLEOTIDE SEQUENCE [LARGE SCALE GENOMIC DNA]</scope>
    <source>
        <strain evidence="2 3">LaAM-08-1</strain>
    </source>
</reference>
<proteinExistence type="predicted"/>
<keyword evidence="3" id="KW-1185">Reference proteome</keyword>
<feature type="region of interest" description="Disordered" evidence="1">
    <location>
        <begin position="15"/>
        <end position="38"/>
    </location>
</feature>
<reference evidence="3" key="2">
    <citation type="submission" date="2015-01" db="EMBL/GenBank/DDBJ databases">
        <title>Evolutionary Origins and Diversification of the Mycorrhizal Mutualists.</title>
        <authorList>
            <consortium name="DOE Joint Genome Institute"/>
            <consortium name="Mycorrhizal Genomics Consortium"/>
            <person name="Kohler A."/>
            <person name="Kuo A."/>
            <person name="Nagy L.G."/>
            <person name="Floudas D."/>
            <person name="Copeland A."/>
            <person name="Barry K.W."/>
            <person name="Cichocki N."/>
            <person name="Veneault-Fourrey C."/>
            <person name="LaButti K."/>
            <person name="Lindquist E.A."/>
            <person name="Lipzen A."/>
            <person name="Lundell T."/>
            <person name="Morin E."/>
            <person name="Murat C."/>
            <person name="Riley R."/>
            <person name="Ohm R."/>
            <person name="Sun H."/>
            <person name="Tunlid A."/>
            <person name="Henrissat B."/>
            <person name="Grigoriev I.V."/>
            <person name="Hibbett D.S."/>
            <person name="Martin F."/>
        </authorList>
    </citation>
    <scope>NUCLEOTIDE SEQUENCE [LARGE SCALE GENOMIC DNA]</scope>
    <source>
        <strain evidence="3">LaAM-08-1</strain>
    </source>
</reference>
<name>A0A0C9WND5_9AGAR</name>
<evidence type="ECO:0000256" key="1">
    <source>
        <dbReference type="SAM" id="MobiDB-lite"/>
    </source>
</evidence>
<sequence>MRGIRIDLSSSCHAVPLSRGQERGPPLPLASRQSTTDGNNLTFHALRRCSLTSNSWSILLPRHRDTSQPLTPYARLVA</sequence>
<evidence type="ECO:0000313" key="2">
    <source>
        <dbReference type="EMBL" id="KIJ91865.1"/>
    </source>
</evidence>
<dbReference type="HOGENOM" id="CLU_2622409_0_0_1"/>
<organism evidence="2 3">
    <name type="scientific">Laccaria amethystina LaAM-08-1</name>
    <dbReference type="NCBI Taxonomy" id="1095629"/>
    <lineage>
        <taxon>Eukaryota</taxon>
        <taxon>Fungi</taxon>
        <taxon>Dikarya</taxon>
        <taxon>Basidiomycota</taxon>
        <taxon>Agaricomycotina</taxon>
        <taxon>Agaricomycetes</taxon>
        <taxon>Agaricomycetidae</taxon>
        <taxon>Agaricales</taxon>
        <taxon>Agaricineae</taxon>
        <taxon>Hydnangiaceae</taxon>
        <taxon>Laccaria</taxon>
    </lineage>
</organism>
<accession>A0A0C9WND5</accession>
<gene>
    <name evidence="2" type="ORF">K443DRAFT_652810</name>
</gene>